<keyword evidence="1" id="KW-0812">Transmembrane</keyword>
<dbReference type="EMBL" id="AP006627">
    <property type="protein sequence ID" value="BAD66203.1"/>
    <property type="molecule type" value="Genomic_DNA"/>
</dbReference>
<dbReference type="AlphaFoldDB" id="Q5WBQ7"/>
<feature type="transmembrane region" description="Helical" evidence="1">
    <location>
        <begin position="88"/>
        <end position="107"/>
    </location>
</feature>
<reference evidence="2 3" key="2">
    <citation type="journal article" date="1995" name="Appl. Microbiol. Biotechnol.">
        <title>Purification and properties of an alkaline protease from alkalophilic Bacillus sp. KSM-K16.</title>
        <authorList>
            <person name="Kobayashi T."/>
            <person name="Hakamada Y."/>
            <person name="Adachi S."/>
            <person name="Hitomi J."/>
            <person name="Yoshimatsu T."/>
            <person name="Koike K."/>
            <person name="Kawai S."/>
            <person name="Ito S."/>
        </authorList>
    </citation>
    <scope>NUCLEOTIDE SEQUENCE [LARGE SCALE GENOMIC DNA]</scope>
    <source>
        <strain evidence="2 3">KSM-K16</strain>
    </source>
</reference>
<reference evidence="3" key="4">
    <citation type="submission" date="2003-10" db="EMBL/GenBank/DDBJ databases">
        <title>The complete genome sequence of the alkaliphilic Bacillus clausii KSM-K16.</title>
        <authorList>
            <person name="Takaki Y."/>
            <person name="Kageyama Y."/>
            <person name="Shimamura S."/>
            <person name="Suzuki H."/>
            <person name="Nishi S."/>
            <person name="Hatada Y."/>
            <person name="Kawai S."/>
            <person name="Ito S."/>
            <person name="Horikoshi K."/>
        </authorList>
    </citation>
    <scope>NUCLEOTIDE SEQUENCE [LARGE SCALE GENOMIC DNA]</scope>
    <source>
        <strain evidence="3">KSM-K16</strain>
    </source>
</reference>
<keyword evidence="3" id="KW-1185">Reference proteome</keyword>
<organism evidence="2 3">
    <name type="scientific">Shouchella clausii (strain KSM-K16)</name>
    <name type="common">Alkalihalobacillus clausii</name>
    <dbReference type="NCBI Taxonomy" id="66692"/>
    <lineage>
        <taxon>Bacteria</taxon>
        <taxon>Bacillati</taxon>
        <taxon>Bacillota</taxon>
        <taxon>Bacilli</taxon>
        <taxon>Bacillales</taxon>
        <taxon>Bacillaceae</taxon>
        <taxon>Shouchella</taxon>
    </lineage>
</organism>
<dbReference type="Proteomes" id="UP000001168">
    <property type="component" value="Chromosome"/>
</dbReference>
<dbReference type="KEGG" id="bcl:ABC3670"/>
<proteinExistence type="predicted"/>
<reference evidence="2 3" key="1">
    <citation type="journal article" date="1994" name="J. Ferment. Bioeng.">
        <title>Molecular cloning and nucleotide sequence of the gene for an alkaline protease from the alkalophilic Bacillus sp. KSM-K16.</title>
        <authorList>
            <person name="Hakamada Y."/>
            <person name="Kobayashi T."/>
            <person name="Hitomi J."/>
            <person name="Kawai S."/>
            <person name="Ito S."/>
        </authorList>
    </citation>
    <scope>NUCLEOTIDE SEQUENCE [LARGE SCALE GENOMIC DNA]</scope>
    <source>
        <strain evidence="2 3">KSM-K16</strain>
    </source>
</reference>
<keyword evidence="1" id="KW-0472">Membrane</keyword>
<evidence type="ECO:0000313" key="2">
    <source>
        <dbReference type="EMBL" id="BAD66203.1"/>
    </source>
</evidence>
<gene>
    <name evidence="2" type="ordered locus">ABC3670</name>
</gene>
<accession>Q5WBQ7</accession>
<dbReference type="HOGENOM" id="CLU_165574_1_0_9"/>
<keyword evidence="1" id="KW-1133">Transmembrane helix</keyword>
<feature type="transmembrane region" description="Helical" evidence="1">
    <location>
        <begin position="38"/>
        <end position="55"/>
    </location>
</feature>
<sequence length="116" mass="13275">MFLARLFNGIDRQYLVKSYIISIVCTFLFWQIQDGNQSLGLIIFCGINLVLFPFATVVWDDLISLMTGGISIELPLLIFLMWKVFKIAILYVFTIIIAPLGIIYVLIANKLGNRQR</sequence>
<name>Q5WBQ7_SHOC1</name>
<feature type="transmembrane region" description="Helical" evidence="1">
    <location>
        <begin position="14"/>
        <end position="32"/>
    </location>
</feature>
<dbReference type="eggNOG" id="ENOG5030EGP">
    <property type="taxonomic scope" value="Bacteria"/>
</dbReference>
<evidence type="ECO:0000313" key="3">
    <source>
        <dbReference type="Proteomes" id="UP000001168"/>
    </source>
</evidence>
<reference evidence="2 3" key="3">
    <citation type="journal article" date="1997" name="Protein Eng.">
        <title>High-resolution crystal structure of M-protease: phylogeny aided analysis of the high-alkaline adaptation mechanism.</title>
        <authorList>
            <person name="Shirai T."/>
            <person name="Suzuki A."/>
            <person name="Yamane T."/>
            <person name="Ashida T."/>
            <person name="Kobayashi T."/>
            <person name="Ito S."/>
        </authorList>
    </citation>
    <scope>NUCLEOTIDE SEQUENCE [LARGE SCALE GENOMIC DNA]</scope>
    <source>
        <strain evidence="2 3">KSM-K16</strain>
    </source>
</reference>
<reference evidence="2 3" key="5">
    <citation type="journal article" date="2007" name="Extremophiles">
        <title>Intragenomic diversity of the V1 regions of 16S rRNA genes in high-alkaline protease-producing Bacillus clausii spp.</title>
        <authorList>
            <person name="Kageyama Y."/>
            <person name="Takaki Y."/>
            <person name="Shimamura S."/>
            <person name="Nishi S."/>
            <person name="Nogi Y."/>
            <person name="Uchimura K."/>
            <person name="Kobayashi T."/>
            <person name="Hitomi J."/>
            <person name="Ozaki K."/>
            <person name="Kawai S."/>
            <person name="Ito S."/>
            <person name="Horikoshi K."/>
        </authorList>
    </citation>
    <scope>NUCLEOTIDE SEQUENCE [LARGE SCALE GENOMIC DNA]</scope>
    <source>
        <strain evidence="2 3">KSM-K16</strain>
    </source>
</reference>
<protein>
    <submittedName>
        <fullName evidence="2">Uncharacterized protein</fullName>
    </submittedName>
</protein>
<evidence type="ECO:0000256" key="1">
    <source>
        <dbReference type="SAM" id="Phobius"/>
    </source>
</evidence>